<dbReference type="CDD" id="cd01518">
    <property type="entry name" value="RHOD_YceA"/>
    <property type="match status" value="1"/>
</dbReference>
<sequence>MKKKEFLINKKSREKLKEDLAAEPFDRITASFYAYTLIDDPLSFRNDLYLNWHDIGVFGRIYVADEGINAQLSVPERRWDDFIESMRSRPVLKDIPIKKAIQDGTSFYKLTIKVRKELVAYGIPEDSYDMRHVGTHLTAEEFNQALDNPDTTVVDMRNYYESEIGRFKTAVIPDVETSQELLQEVKHVLKGKEDEPVLLYCTGGIRCEKASSYLLKQGFKKVNQLQGGIIQYAHDVKEKGLTSKFIGKNFVFDYRLGERVTDDVIAECHICGATCDRHTDCRNDACHILFIQCEACDKELTGCCSKECREFASLPVKRQIELRKDPTRVVSRTFFDSRVKPKLNSN</sequence>
<comment type="function">
    <text evidence="3">Catalyzes oxygen-dependent 5-hydroxyuridine (ho5U) modification at position 34 in tRNAs, the first step in 5-carboxymethoxyuridine (cmo5U) biosynthesis. May be part of an alternate pathway, which is able to bypass cmo5U biogenesis in a subset of tRNAs under aerobic conditions.</text>
</comment>
<dbReference type="PANTHER" id="PTHR43846">
    <property type="entry name" value="UPF0176 PROTEIN YCEA"/>
    <property type="match status" value="1"/>
</dbReference>
<name>A0A381TSS5_9ZZZZ</name>
<dbReference type="NCBIfam" id="NF001135">
    <property type="entry name" value="PRK00142.1-3"/>
    <property type="match status" value="1"/>
</dbReference>
<accession>A0A381TSS5</accession>
<evidence type="ECO:0000256" key="2">
    <source>
        <dbReference type="ARBA" id="ARBA00023002"/>
    </source>
</evidence>
<dbReference type="SMART" id="SM00450">
    <property type="entry name" value="RHOD"/>
    <property type="match status" value="1"/>
</dbReference>
<evidence type="ECO:0000259" key="4">
    <source>
        <dbReference type="PROSITE" id="PS50206"/>
    </source>
</evidence>
<proteinExistence type="inferred from homology"/>
<dbReference type="InterPro" id="IPR040503">
    <property type="entry name" value="TRHO_N"/>
</dbReference>
<dbReference type="Pfam" id="PF12368">
    <property type="entry name" value="Rhodanese_C"/>
    <property type="match status" value="1"/>
</dbReference>
<dbReference type="HAMAP" id="MF_00469">
    <property type="entry name" value="TrhO"/>
    <property type="match status" value="1"/>
</dbReference>
<evidence type="ECO:0000256" key="1">
    <source>
        <dbReference type="ARBA" id="ARBA00022694"/>
    </source>
</evidence>
<gene>
    <name evidence="5" type="ORF">METZ01_LOCUS71375</name>
</gene>
<dbReference type="AlphaFoldDB" id="A0A381TSS5"/>
<evidence type="ECO:0000256" key="3">
    <source>
        <dbReference type="ARBA" id="ARBA00045625"/>
    </source>
</evidence>
<dbReference type="PROSITE" id="PS50206">
    <property type="entry name" value="RHODANESE_3"/>
    <property type="match status" value="1"/>
</dbReference>
<evidence type="ECO:0000313" key="5">
    <source>
        <dbReference type="EMBL" id="SVA18521.1"/>
    </source>
</evidence>
<dbReference type="InterPro" id="IPR020936">
    <property type="entry name" value="TrhO"/>
</dbReference>
<dbReference type="Pfam" id="PF17773">
    <property type="entry name" value="UPF0176_N"/>
    <property type="match status" value="1"/>
</dbReference>
<dbReference type="InterPro" id="IPR036873">
    <property type="entry name" value="Rhodanese-like_dom_sf"/>
</dbReference>
<dbReference type="EMBL" id="UINC01005022">
    <property type="protein sequence ID" value="SVA18521.1"/>
    <property type="molecule type" value="Genomic_DNA"/>
</dbReference>
<dbReference type="Gene3D" id="3.40.250.10">
    <property type="entry name" value="Rhodanese-like domain"/>
    <property type="match status" value="1"/>
</dbReference>
<dbReference type="GO" id="GO:0008033">
    <property type="term" value="P:tRNA processing"/>
    <property type="evidence" value="ECO:0007669"/>
    <property type="project" value="UniProtKB-KW"/>
</dbReference>
<dbReference type="PANTHER" id="PTHR43846:SF1">
    <property type="entry name" value="TRNA URIDINE(34) HYDROXYLASE"/>
    <property type="match status" value="1"/>
</dbReference>
<dbReference type="InterPro" id="IPR022111">
    <property type="entry name" value="Rhodanese_C"/>
</dbReference>
<dbReference type="Gene3D" id="3.30.70.100">
    <property type="match status" value="1"/>
</dbReference>
<dbReference type="Pfam" id="PF00581">
    <property type="entry name" value="Rhodanese"/>
    <property type="match status" value="1"/>
</dbReference>
<dbReference type="NCBIfam" id="NF001133">
    <property type="entry name" value="PRK00142.1-1"/>
    <property type="match status" value="1"/>
</dbReference>
<keyword evidence="1" id="KW-0819">tRNA processing</keyword>
<dbReference type="GO" id="GO:0016491">
    <property type="term" value="F:oxidoreductase activity"/>
    <property type="evidence" value="ECO:0007669"/>
    <property type="project" value="UniProtKB-KW"/>
</dbReference>
<protein>
    <recommendedName>
        <fullName evidence="4">Rhodanese domain-containing protein</fullName>
    </recommendedName>
</protein>
<feature type="domain" description="Rhodanese" evidence="4">
    <location>
        <begin position="147"/>
        <end position="241"/>
    </location>
</feature>
<keyword evidence="2" id="KW-0560">Oxidoreductase</keyword>
<dbReference type="SUPFAM" id="SSF52821">
    <property type="entry name" value="Rhodanese/Cell cycle control phosphatase"/>
    <property type="match status" value="1"/>
</dbReference>
<organism evidence="5">
    <name type="scientific">marine metagenome</name>
    <dbReference type="NCBI Taxonomy" id="408172"/>
    <lineage>
        <taxon>unclassified sequences</taxon>
        <taxon>metagenomes</taxon>
        <taxon>ecological metagenomes</taxon>
    </lineage>
</organism>
<dbReference type="InterPro" id="IPR001763">
    <property type="entry name" value="Rhodanese-like_dom"/>
</dbReference>
<reference evidence="5" key="1">
    <citation type="submission" date="2018-05" db="EMBL/GenBank/DDBJ databases">
        <authorList>
            <person name="Lanie J.A."/>
            <person name="Ng W.-L."/>
            <person name="Kazmierczak K.M."/>
            <person name="Andrzejewski T.M."/>
            <person name="Davidsen T.M."/>
            <person name="Wayne K.J."/>
            <person name="Tettelin H."/>
            <person name="Glass J.I."/>
            <person name="Rusch D."/>
            <person name="Podicherti R."/>
            <person name="Tsui H.-C.T."/>
            <person name="Winkler M.E."/>
        </authorList>
    </citation>
    <scope>NUCLEOTIDE SEQUENCE</scope>
</reference>